<dbReference type="PROSITE" id="PS51186">
    <property type="entry name" value="GNAT"/>
    <property type="match status" value="1"/>
</dbReference>
<proteinExistence type="inferred from homology"/>
<dbReference type="Proteomes" id="UP000461443">
    <property type="component" value="Unassembled WGS sequence"/>
</dbReference>
<keyword evidence="4" id="KW-0012">Acyltransferase</keyword>
<organism evidence="4 5">
    <name type="scientific">Acerihabitans arboris</name>
    <dbReference type="NCBI Taxonomy" id="2691583"/>
    <lineage>
        <taxon>Bacteria</taxon>
        <taxon>Pseudomonadati</taxon>
        <taxon>Pseudomonadota</taxon>
        <taxon>Gammaproteobacteria</taxon>
        <taxon>Enterobacterales</taxon>
        <taxon>Pectobacteriaceae</taxon>
        <taxon>Acerihabitans</taxon>
    </lineage>
</organism>
<dbReference type="AlphaFoldDB" id="A0A845SP82"/>
<evidence type="ECO:0000256" key="1">
    <source>
        <dbReference type="ARBA" id="ARBA00009623"/>
    </source>
</evidence>
<accession>A0A845SP82</accession>
<gene>
    <name evidence="4" type="ORF">GRH90_18580</name>
</gene>
<name>A0A845SP82_9GAMM</name>
<evidence type="ECO:0000256" key="2">
    <source>
        <dbReference type="ARBA" id="ARBA00072224"/>
    </source>
</evidence>
<dbReference type="FunFam" id="3.40.630.30:FF:000035">
    <property type="entry name" value="GNAT family N-acetyltransferase"/>
    <property type="match status" value="1"/>
</dbReference>
<dbReference type="Pfam" id="PF13673">
    <property type="entry name" value="Acetyltransf_10"/>
    <property type="match status" value="1"/>
</dbReference>
<dbReference type="InterPro" id="IPR016181">
    <property type="entry name" value="Acyl_CoA_acyltransferase"/>
</dbReference>
<dbReference type="EMBL" id="WUBS01000014">
    <property type="protein sequence ID" value="NDL64744.1"/>
    <property type="molecule type" value="Genomic_DNA"/>
</dbReference>
<keyword evidence="4" id="KW-0808">Transferase</keyword>
<feature type="domain" description="N-acetyltransferase" evidence="3">
    <location>
        <begin position="8"/>
        <end position="149"/>
    </location>
</feature>
<reference evidence="4 5" key="2">
    <citation type="submission" date="2020-02" db="EMBL/GenBank/DDBJ databases">
        <title>The new genus of Enterobacteriales.</title>
        <authorList>
            <person name="Kim I.S."/>
        </authorList>
    </citation>
    <scope>NUCLEOTIDE SEQUENCE [LARGE SCALE GENOMIC DNA]</scope>
    <source>
        <strain evidence="4 5">SAP-6</strain>
    </source>
</reference>
<dbReference type="RefSeq" id="WP_162367457.1">
    <property type="nucleotide sequence ID" value="NZ_WUBS01000014.1"/>
</dbReference>
<comment type="similarity">
    <text evidence="1">Belongs to the UPF0039 (ElaA) family.</text>
</comment>
<comment type="caution">
    <text evidence="4">The sequence shown here is derived from an EMBL/GenBank/DDBJ whole genome shotgun (WGS) entry which is preliminary data.</text>
</comment>
<protein>
    <recommendedName>
        <fullName evidence="2">Protein ElaA</fullName>
    </recommendedName>
</protein>
<evidence type="ECO:0000313" key="5">
    <source>
        <dbReference type="Proteomes" id="UP000461443"/>
    </source>
</evidence>
<keyword evidence="5" id="KW-1185">Reference proteome</keyword>
<sequence>MNPNWYDWHHRELTTQRLYDILALRNAVFIIEQNCLYQDVDGRDLVGDNRHVAGYLDGELIAYARILAGGDQLAIGRVIVSTNARGANLGRQLMERALAACAAHWPGRTIHLSAQAHLQAFYGRLGFSAVTEVYDEDGIPHIGMDNANRC</sequence>
<evidence type="ECO:0000259" key="3">
    <source>
        <dbReference type="PROSITE" id="PS51186"/>
    </source>
</evidence>
<dbReference type="Gene3D" id="3.40.630.30">
    <property type="match status" value="1"/>
</dbReference>
<dbReference type="CDD" id="cd04301">
    <property type="entry name" value="NAT_SF"/>
    <property type="match status" value="1"/>
</dbReference>
<dbReference type="SUPFAM" id="SSF55729">
    <property type="entry name" value="Acyl-CoA N-acyltransferases (Nat)"/>
    <property type="match status" value="1"/>
</dbReference>
<reference evidence="4 5" key="1">
    <citation type="submission" date="2019-12" db="EMBL/GenBank/DDBJ databases">
        <authorList>
            <person name="Lee S.D."/>
        </authorList>
    </citation>
    <scope>NUCLEOTIDE SEQUENCE [LARGE SCALE GENOMIC DNA]</scope>
    <source>
        <strain evidence="4 5">SAP-6</strain>
    </source>
</reference>
<dbReference type="NCBIfam" id="NF007644">
    <property type="entry name" value="PRK10314.1"/>
    <property type="match status" value="1"/>
</dbReference>
<dbReference type="InterPro" id="IPR000182">
    <property type="entry name" value="GNAT_dom"/>
</dbReference>
<evidence type="ECO:0000313" key="4">
    <source>
        <dbReference type="EMBL" id="NDL64744.1"/>
    </source>
</evidence>
<dbReference type="GO" id="GO:0016747">
    <property type="term" value="F:acyltransferase activity, transferring groups other than amino-acyl groups"/>
    <property type="evidence" value="ECO:0007669"/>
    <property type="project" value="InterPro"/>
</dbReference>